<name>A0A4Y2LAB3_ARAVE</name>
<evidence type="ECO:0000313" key="3">
    <source>
        <dbReference type="Proteomes" id="UP000499080"/>
    </source>
</evidence>
<organism evidence="2 3">
    <name type="scientific">Araneus ventricosus</name>
    <name type="common">Orbweaver spider</name>
    <name type="synonym">Epeira ventricosa</name>
    <dbReference type="NCBI Taxonomy" id="182803"/>
    <lineage>
        <taxon>Eukaryota</taxon>
        <taxon>Metazoa</taxon>
        <taxon>Ecdysozoa</taxon>
        <taxon>Arthropoda</taxon>
        <taxon>Chelicerata</taxon>
        <taxon>Arachnida</taxon>
        <taxon>Araneae</taxon>
        <taxon>Araneomorphae</taxon>
        <taxon>Entelegynae</taxon>
        <taxon>Araneoidea</taxon>
        <taxon>Araneidae</taxon>
        <taxon>Araneus</taxon>
    </lineage>
</organism>
<dbReference type="EMBL" id="BGPR01198606">
    <property type="protein sequence ID" value="GBN11641.1"/>
    <property type="molecule type" value="Genomic_DNA"/>
</dbReference>
<reference evidence="2 3" key="1">
    <citation type="journal article" date="2019" name="Sci. Rep.">
        <title>Orb-weaving spider Araneus ventricosus genome elucidates the spidroin gene catalogue.</title>
        <authorList>
            <person name="Kono N."/>
            <person name="Nakamura H."/>
            <person name="Ohtoshi R."/>
            <person name="Moran D.A.P."/>
            <person name="Shinohara A."/>
            <person name="Yoshida Y."/>
            <person name="Fujiwara M."/>
            <person name="Mori M."/>
            <person name="Tomita M."/>
            <person name="Arakawa K."/>
        </authorList>
    </citation>
    <scope>NUCLEOTIDE SEQUENCE [LARGE SCALE GENOMIC DNA]</scope>
</reference>
<sequence length="99" mass="11307">STQILDQYFHKSANPHVNKQNSRRLKTTLPPPKSEQSPFHSLSFGMPLLFVALSPFCDANSNEAMQASIVPHLGYSNERAAQFEKRRCRGFSDERRPEM</sequence>
<dbReference type="Proteomes" id="UP000499080">
    <property type="component" value="Unassembled WGS sequence"/>
</dbReference>
<gene>
    <name evidence="2" type="ORF">AVEN_79728_1</name>
</gene>
<keyword evidence="3" id="KW-1185">Reference proteome</keyword>
<protein>
    <submittedName>
        <fullName evidence="2">Uncharacterized protein</fullName>
    </submittedName>
</protein>
<evidence type="ECO:0000256" key="1">
    <source>
        <dbReference type="SAM" id="MobiDB-lite"/>
    </source>
</evidence>
<dbReference type="AlphaFoldDB" id="A0A4Y2LAB3"/>
<accession>A0A4Y2LAB3</accession>
<proteinExistence type="predicted"/>
<feature type="region of interest" description="Disordered" evidence="1">
    <location>
        <begin position="1"/>
        <end position="38"/>
    </location>
</feature>
<evidence type="ECO:0000313" key="2">
    <source>
        <dbReference type="EMBL" id="GBN11641.1"/>
    </source>
</evidence>
<feature type="non-terminal residue" evidence="2">
    <location>
        <position position="1"/>
    </location>
</feature>
<comment type="caution">
    <text evidence="2">The sequence shown here is derived from an EMBL/GenBank/DDBJ whole genome shotgun (WGS) entry which is preliminary data.</text>
</comment>